<dbReference type="AlphaFoldDB" id="A0A2T1M316"/>
<protein>
    <submittedName>
        <fullName evidence="1">Uncharacterized protein</fullName>
    </submittedName>
</protein>
<dbReference type="EMBL" id="PXOH01000002">
    <property type="protein sequence ID" value="PSF39123.1"/>
    <property type="molecule type" value="Genomic_DNA"/>
</dbReference>
<reference evidence="1 2" key="1">
    <citation type="submission" date="2018-03" db="EMBL/GenBank/DDBJ databases">
        <title>The ancient ancestry and fast evolution of plastids.</title>
        <authorList>
            <person name="Moore K.R."/>
            <person name="Magnabosco C."/>
            <person name="Momper L."/>
            <person name="Gold D.A."/>
            <person name="Bosak T."/>
            <person name="Fournier G.P."/>
        </authorList>
    </citation>
    <scope>NUCLEOTIDE SEQUENCE [LARGE SCALE GENOMIC DNA]</scope>
    <source>
        <strain evidence="1 2">CCALA 016</strain>
    </source>
</reference>
<sequence>MYLGFQFALPWHWQLFFRWLVRGGDVNTIPTSLAQELNNLCQTANRSHHVNGYNGSKAIAYSLGKFECKLSRDQKFWLIYDIYGFDSTKEAMKGTPIAVLMIKLAGQDYTYKIKASIPKKS</sequence>
<reference evidence="1 2" key="2">
    <citation type="submission" date="2018-03" db="EMBL/GenBank/DDBJ databases">
        <authorList>
            <person name="Keele B.F."/>
        </authorList>
    </citation>
    <scope>NUCLEOTIDE SEQUENCE [LARGE SCALE GENOMIC DNA]</scope>
    <source>
        <strain evidence="1 2">CCALA 016</strain>
    </source>
</reference>
<organism evidence="1 2">
    <name type="scientific">Aphanothece hegewaldii CCALA 016</name>
    <dbReference type="NCBI Taxonomy" id="2107694"/>
    <lineage>
        <taxon>Bacteria</taxon>
        <taxon>Bacillati</taxon>
        <taxon>Cyanobacteriota</taxon>
        <taxon>Cyanophyceae</taxon>
        <taxon>Oscillatoriophycideae</taxon>
        <taxon>Chroococcales</taxon>
        <taxon>Aphanothecaceae</taxon>
        <taxon>Aphanothece</taxon>
    </lineage>
</organism>
<keyword evidence="2" id="KW-1185">Reference proteome</keyword>
<proteinExistence type="predicted"/>
<comment type="caution">
    <text evidence="1">The sequence shown here is derived from an EMBL/GenBank/DDBJ whole genome shotgun (WGS) entry which is preliminary data.</text>
</comment>
<name>A0A2T1M316_9CHRO</name>
<evidence type="ECO:0000313" key="1">
    <source>
        <dbReference type="EMBL" id="PSF39123.1"/>
    </source>
</evidence>
<evidence type="ECO:0000313" key="2">
    <source>
        <dbReference type="Proteomes" id="UP000239001"/>
    </source>
</evidence>
<accession>A0A2T1M316</accession>
<dbReference type="Proteomes" id="UP000239001">
    <property type="component" value="Unassembled WGS sequence"/>
</dbReference>
<dbReference type="OrthoDB" id="426577at2"/>
<gene>
    <name evidence="1" type="ORF">C7H19_03215</name>
</gene>